<protein>
    <recommendedName>
        <fullName evidence="4">YMGG-like Gly-zipper</fullName>
    </recommendedName>
</protein>
<evidence type="ECO:0008006" key="4">
    <source>
        <dbReference type="Google" id="ProtNLM"/>
    </source>
</evidence>
<keyword evidence="3" id="KW-1185">Reference proteome</keyword>
<dbReference type="PROSITE" id="PS51257">
    <property type="entry name" value="PROKAR_LIPOPROTEIN"/>
    <property type="match status" value="1"/>
</dbReference>
<dbReference type="Proteomes" id="UP000198281">
    <property type="component" value="Unassembled WGS sequence"/>
</dbReference>
<feature type="chain" id="PRO_5013303257" description="YMGG-like Gly-zipper" evidence="1">
    <location>
        <begin position="22"/>
        <end position="57"/>
    </location>
</feature>
<dbReference type="RefSeq" id="WP_179220833.1">
    <property type="nucleotide sequence ID" value="NZ_FZOS01000014.1"/>
</dbReference>
<gene>
    <name evidence="2" type="ORF">SAMN06295912_1145</name>
</gene>
<evidence type="ECO:0000256" key="1">
    <source>
        <dbReference type="SAM" id="SignalP"/>
    </source>
</evidence>
<dbReference type="AlphaFoldDB" id="A0A239GV34"/>
<evidence type="ECO:0000313" key="2">
    <source>
        <dbReference type="EMBL" id="SNS73086.1"/>
    </source>
</evidence>
<organism evidence="2 3">
    <name type="scientific">Edaphosphingomonas laterariae</name>
    <dbReference type="NCBI Taxonomy" id="861865"/>
    <lineage>
        <taxon>Bacteria</taxon>
        <taxon>Pseudomonadati</taxon>
        <taxon>Pseudomonadota</taxon>
        <taxon>Alphaproteobacteria</taxon>
        <taxon>Sphingomonadales</taxon>
        <taxon>Rhizorhabdaceae</taxon>
        <taxon>Edaphosphingomonas</taxon>
    </lineage>
</organism>
<name>A0A239GV34_9SPHN</name>
<reference evidence="3" key="1">
    <citation type="submission" date="2017-06" db="EMBL/GenBank/DDBJ databases">
        <authorList>
            <person name="Varghese N."/>
            <person name="Submissions S."/>
        </authorList>
    </citation>
    <scope>NUCLEOTIDE SEQUENCE [LARGE SCALE GENOMIC DNA]</scope>
    <source>
        <strain evidence="3">LNB2</strain>
    </source>
</reference>
<proteinExistence type="predicted"/>
<accession>A0A239GV34</accession>
<feature type="signal peptide" evidence="1">
    <location>
        <begin position="1"/>
        <end position="21"/>
    </location>
</feature>
<dbReference type="EMBL" id="FZOS01000014">
    <property type="protein sequence ID" value="SNS73086.1"/>
    <property type="molecule type" value="Genomic_DNA"/>
</dbReference>
<evidence type="ECO:0000313" key="3">
    <source>
        <dbReference type="Proteomes" id="UP000198281"/>
    </source>
</evidence>
<keyword evidence="1" id="KW-0732">Signal</keyword>
<sequence length="57" mass="5190">MKKPVKSIIAGTLLLVLAACATTKGAAVGAGIGAIAGDAGKGAAIGASAGAVVDIID</sequence>